<feature type="region of interest" description="Disordered" evidence="1">
    <location>
        <begin position="615"/>
        <end position="665"/>
    </location>
</feature>
<feature type="compositionally biased region" description="Polar residues" evidence="1">
    <location>
        <begin position="363"/>
        <end position="409"/>
    </location>
</feature>
<feature type="compositionally biased region" description="Basic residues" evidence="1">
    <location>
        <begin position="227"/>
        <end position="242"/>
    </location>
</feature>
<feature type="compositionally biased region" description="Low complexity" evidence="1">
    <location>
        <begin position="317"/>
        <end position="333"/>
    </location>
</feature>
<feature type="compositionally biased region" description="Basic and acidic residues" evidence="1">
    <location>
        <begin position="307"/>
        <end position="316"/>
    </location>
</feature>
<organism evidence="2 3">
    <name type="scientific">Euplotes crassus</name>
    <dbReference type="NCBI Taxonomy" id="5936"/>
    <lineage>
        <taxon>Eukaryota</taxon>
        <taxon>Sar</taxon>
        <taxon>Alveolata</taxon>
        <taxon>Ciliophora</taxon>
        <taxon>Intramacronucleata</taxon>
        <taxon>Spirotrichea</taxon>
        <taxon>Hypotrichia</taxon>
        <taxon>Euplotida</taxon>
        <taxon>Euplotidae</taxon>
        <taxon>Moneuplotes</taxon>
    </lineage>
</organism>
<reference evidence="2" key="1">
    <citation type="submission" date="2023-07" db="EMBL/GenBank/DDBJ databases">
        <authorList>
            <consortium name="AG Swart"/>
            <person name="Singh M."/>
            <person name="Singh A."/>
            <person name="Seah K."/>
            <person name="Emmerich C."/>
        </authorList>
    </citation>
    <scope>NUCLEOTIDE SEQUENCE</scope>
    <source>
        <strain evidence="2">DP1</strain>
    </source>
</reference>
<feature type="compositionally biased region" description="Polar residues" evidence="1">
    <location>
        <begin position="417"/>
        <end position="427"/>
    </location>
</feature>
<protein>
    <submittedName>
        <fullName evidence="2">Uncharacterized protein</fullName>
    </submittedName>
</protein>
<dbReference type="EMBL" id="CAMPGE010028629">
    <property type="protein sequence ID" value="CAI2386141.1"/>
    <property type="molecule type" value="Genomic_DNA"/>
</dbReference>
<dbReference type="Proteomes" id="UP001295684">
    <property type="component" value="Unassembled WGS sequence"/>
</dbReference>
<keyword evidence="3" id="KW-1185">Reference proteome</keyword>
<evidence type="ECO:0000313" key="2">
    <source>
        <dbReference type="EMBL" id="CAI2386141.1"/>
    </source>
</evidence>
<proteinExistence type="predicted"/>
<feature type="region of interest" description="Disordered" evidence="1">
    <location>
        <begin position="307"/>
        <end position="427"/>
    </location>
</feature>
<sequence length="750" mass="85332">MGKLCGNSHARPPRKHRSVENTKVLSSSEMRLTKSKQTEVSSKIDLKNVVKSSVKKEDILVCDHTPKRNRHQTRFRCSICYTFYSDILECSECNNYVCIFDVEKYIISVNEQTCPFCHSSPVVFTDASKDLKMVKHYFTRSLNNSKERDSEVDEYWKSHARFNNSIKFVAINDTRNLKNSQERLKIMALDDARQTITPMCMKQATRDHREESKDYSSRKILFQSPNKQKRISMKKVRKRTSKRLGNQVYPSSVQSSPEESLYFGQNNNPCMFVSSEEIQESQLRSSLSQALEPKSIQKSPLKYESTVIKEEQERSSFESSSSGSKRSSLSSSAELEEREPQERTSQECSSSSDQQESHPKVLSSEQTSQSKAKSSNETSQNSQSDLQSHWTRTIQVRQRDGTSSCQSHSENSKHFQYKTSQESKTESYGINNVGESIRSGSDLNLAQFYYSKTFSEESVLKKLPRMTNIKDNIKFENTGNLPKKIRTSLYNKEGNRDIGKFARSTVKQYLHPKNFKKNCISKGQNLKNTRLSSARSSMVSFNPFKENMLVDPYTQRKNLKAPSSGQKISSCENIENESINISKSDQTNHDAISKYVKRKSKNRLRSLHHKEEIKIEALSSGSITHPQNPFQPSKTPSSSSPSPQILTEPPSQAAHQSSSRPASSSTCTIKTISSAIPVVNVVPQMLFKGQVLPSQVADSEISSCNYRSTQKMPAGRSVISLSIQGQIPRIKPKKKYFKQRQSKSQRRHIR</sequence>
<feature type="region of interest" description="Disordered" evidence="1">
    <location>
        <begin position="1"/>
        <end position="26"/>
    </location>
</feature>
<evidence type="ECO:0000256" key="1">
    <source>
        <dbReference type="SAM" id="MobiDB-lite"/>
    </source>
</evidence>
<accession>A0AAD1Y692</accession>
<comment type="caution">
    <text evidence="2">The sequence shown here is derived from an EMBL/GenBank/DDBJ whole genome shotgun (WGS) entry which is preliminary data.</text>
</comment>
<feature type="compositionally biased region" description="Polar residues" evidence="1">
    <location>
        <begin position="248"/>
        <end position="261"/>
    </location>
</feature>
<feature type="compositionally biased region" description="Polar residues" evidence="1">
    <location>
        <begin position="619"/>
        <end position="631"/>
    </location>
</feature>
<evidence type="ECO:0000313" key="3">
    <source>
        <dbReference type="Proteomes" id="UP001295684"/>
    </source>
</evidence>
<dbReference type="AlphaFoldDB" id="A0AAD1Y692"/>
<feature type="region of interest" description="Disordered" evidence="1">
    <location>
        <begin position="227"/>
        <end position="261"/>
    </location>
</feature>
<name>A0AAD1Y692_EUPCR</name>
<feature type="compositionally biased region" description="Low complexity" evidence="1">
    <location>
        <begin position="632"/>
        <end position="665"/>
    </location>
</feature>
<gene>
    <name evidence="2" type="ORF">ECRASSUSDP1_LOCUS27744</name>
</gene>